<proteinExistence type="predicted"/>
<reference evidence="1" key="2">
    <citation type="submission" date="2025-09" db="UniProtKB">
        <authorList>
            <consortium name="Ensembl"/>
        </authorList>
    </citation>
    <scope>IDENTIFICATION</scope>
</reference>
<evidence type="ECO:0000313" key="1">
    <source>
        <dbReference type="Ensembl" id="ENSPTEP00000020789.1"/>
    </source>
</evidence>
<organism evidence="1 2">
    <name type="scientific">Piliocolobus tephrosceles</name>
    <name type="common">Ugandan red Colobus</name>
    <dbReference type="NCBI Taxonomy" id="591936"/>
    <lineage>
        <taxon>Eukaryota</taxon>
        <taxon>Metazoa</taxon>
        <taxon>Chordata</taxon>
        <taxon>Craniata</taxon>
        <taxon>Vertebrata</taxon>
        <taxon>Euteleostomi</taxon>
        <taxon>Mammalia</taxon>
        <taxon>Eutheria</taxon>
        <taxon>Euarchontoglires</taxon>
        <taxon>Primates</taxon>
        <taxon>Haplorrhini</taxon>
        <taxon>Catarrhini</taxon>
        <taxon>Cercopithecidae</taxon>
        <taxon>Colobinae</taxon>
        <taxon>Piliocolobus</taxon>
    </lineage>
</organism>
<name>A0A8C9HLC6_9PRIM</name>
<dbReference type="Proteomes" id="UP000694416">
    <property type="component" value="Unplaced"/>
</dbReference>
<reference evidence="1" key="1">
    <citation type="submission" date="2025-08" db="UniProtKB">
        <authorList>
            <consortium name="Ensembl"/>
        </authorList>
    </citation>
    <scope>IDENTIFICATION</scope>
</reference>
<protein>
    <submittedName>
        <fullName evidence="1">Uncharacterized protein</fullName>
    </submittedName>
</protein>
<dbReference type="Ensembl" id="ENSPTET00000030125.1">
    <property type="protein sequence ID" value="ENSPTEP00000020789.1"/>
    <property type="gene ID" value="ENSPTEG00000021977.1"/>
</dbReference>
<sequence length="111" mass="12175">MIGKNLGLALLPRLDFSGMIITHCSLELKCMPLSLANFAGLELLASSNSLASRSTDITGMSHCTCLHIFKTYNLIRSPPIIPKRFLMPVCHSPCQFSTCPIPRKPAICFLP</sequence>
<dbReference type="AlphaFoldDB" id="A0A8C9HLC6"/>
<evidence type="ECO:0000313" key="2">
    <source>
        <dbReference type="Proteomes" id="UP000694416"/>
    </source>
</evidence>
<accession>A0A8C9HLC6</accession>
<keyword evidence="2" id="KW-1185">Reference proteome</keyword>